<gene>
    <name evidence="2" type="primary">EIF4G2</name>
    <name evidence="2" type="ORF">FJT64_003982</name>
</gene>
<evidence type="ECO:0000259" key="1">
    <source>
        <dbReference type="PROSITE" id="PS51363"/>
    </source>
</evidence>
<dbReference type="Proteomes" id="UP000440578">
    <property type="component" value="Unassembled WGS sequence"/>
</dbReference>
<dbReference type="SMART" id="SM00515">
    <property type="entry name" value="eIF5C"/>
    <property type="match status" value="1"/>
</dbReference>
<reference evidence="2 3" key="1">
    <citation type="submission" date="2019-07" db="EMBL/GenBank/DDBJ databases">
        <title>Draft genome assembly of a fouling barnacle, Amphibalanus amphitrite (Darwin, 1854): The first reference genome for Thecostraca.</title>
        <authorList>
            <person name="Kim W."/>
        </authorList>
    </citation>
    <scope>NUCLEOTIDE SEQUENCE [LARGE SCALE GENOMIC DNA]</scope>
    <source>
        <strain evidence="2">SNU_AA5</strain>
        <tissue evidence="2">Soma without cirri and trophi</tissue>
    </source>
</reference>
<dbReference type="GO" id="GO:0005851">
    <property type="term" value="C:eukaryotic translation initiation factor 2B complex"/>
    <property type="evidence" value="ECO:0007669"/>
    <property type="project" value="TreeGrafter"/>
</dbReference>
<dbReference type="InterPro" id="IPR051956">
    <property type="entry name" value="eIF2B_epsilon"/>
</dbReference>
<keyword evidence="2" id="KW-0396">Initiation factor</keyword>
<accession>A0A6A4VQX8</accession>
<keyword evidence="2" id="KW-0648">Protein biosynthesis</keyword>
<dbReference type="EMBL" id="VIIS01001419">
    <property type="protein sequence ID" value="KAF0298617.1"/>
    <property type="molecule type" value="Genomic_DNA"/>
</dbReference>
<dbReference type="AlphaFoldDB" id="A0A6A4VQX8"/>
<proteinExistence type="predicted"/>
<dbReference type="InterPro" id="IPR016024">
    <property type="entry name" value="ARM-type_fold"/>
</dbReference>
<comment type="caution">
    <text evidence="2">The sequence shown here is derived from an EMBL/GenBank/DDBJ whole genome shotgun (WGS) entry which is preliminary data.</text>
</comment>
<dbReference type="InterPro" id="IPR003307">
    <property type="entry name" value="W2_domain"/>
</dbReference>
<name>A0A6A4VQX8_AMPAM</name>
<dbReference type="CDD" id="cd11559">
    <property type="entry name" value="W2_eIF4G1_like"/>
    <property type="match status" value="1"/>
</dbReference>
<dbReference type="Gene3D" id="1.25.40.180">
    <property type="match status" value="1"/>
</dbReference>
<dbReference type="SUPFAM" id="SSF48371">
    <property type="entry name" value="ARM repeat"/>
    <property type="match status" value="1"/>
</dbReference>
<keyword evidence="3" id="KW-1185">Reference proteome</keyword>
<evidence type="ECO:0000313" key="3">
    <source>
        <dbReference type="Proteomes" id="UP000440578"/>
    </source>
</evidence>
<dbReference type="PROSITE" id="PS51363">
    <property type="entry name" value="W2"/>
    <property type="match status" value="1"/>
</dbReference>
<dbReference type="PANTHER" id="PTHR45887:SF1">
    <property type="entry name" value="TRANSLATION INITIATION FACTOR EIF-2B SUBUNIT EPSILON"/>
    <property type="match status" value="1"/>
</dbReference>
<dbReference type="GO" id="GO:0005085">
    <property type="term" value="F:guanyl-nucleotide exchange factor activity"/>
    <property type="evidence" value="ECO:0007669"/>
    <property type="project" value="TreeGrafter"/>
</dbReference>
<dbReference type="PANTHER" id="PTHR45887">
    <property type="entry name" value="TRANSLATION INITIATION FACTOR EIF-2B SUBUNIT EPSILON"/>
    <property type="match status" value="1"/>
</dbReference>
<protein>
    <submittedName>
        <fullName evidence="2">Eukaryotic translation initiation factor 4 gamma 2</fullName>
    </submittedName>
</protein>
<organism evidence="2 3">
    <name type="scientific">Amphibalanus amphitrite</name>
    <name type="common">Striped barnacle</name>
    <name type="synonym">Balanus amphitrite</name>
    <dbReference type="NCBI Taxonomy" id="1232801"/>
    <lineage>
        <taxon>Eukaryota</taxon>
        <taxon>Metazoa</taxon>
        <taxon>Ecdysozoa</taxon>
        <taxon>Arthropoda</taxon>
        <taxon>Crustacea</taxon>
        <taxon>Multicrustacea</taxon>
        <taxon>Cirripedia</taxon>
        <taxon>Thoracica</taxon>
        <taxon>Thoracicalcarea</taxon>
        <taxon>Balanomorpha</taxon>
        <taxon>Balanoidea</taxon>
        <taxon>Balanidae</taxon>
        <taxon>Amphibalaninae</taxon>
        <taxon>Amphibalanus</taxon>
    </lineage>
</organism>
<evidence type="ECO:0000313" key="2">
    <source>
        <dbReference type="EMBL" id="KAF0298617.1"/>
    </source>
</evidence>
<dbReference type="GO" id="GO:0031369">
    <property type="term" value="F:translation initiation factor binding"/>
    <property type="evidence" value="ECO:0007669"/>
    <property type="project" value="TreeGrafter"/>
</dbReference>
<dbReference type="OrthoDB" id="514777at2759"/>
<dbReference type="Pfam" id="PF02020">
    <property type="entry name" value="W2"/>
    <property type="match status" value="1"/>
</dbReference>
<feature type="domain" description="W2" evidence="1">
    <location>
        <begin position="1"/>
        <end position="109"/>
    </location>
</feature>
<sequence length="112" mass="13500">MPDKQAQERERELLQRFRQVLQAFTHDNVPLQVSATYALQVFCYQHQFPKGMLLRWFNLLYDLEIVEEEAFLRWKEDVNDEYPGKGKALFQVNQWLTWLEEAESDEDDSDQD</sequence>
<dbReference type="GO" id="GO:0003743">
    <property type="term" value="F:translation initiation factor activity"/>
    <property type="evidence" value="ECO:0007669"/>
    <property type="project" value="UniProtKB-KW"/>
</dbReference>